<protein>
    <submittedName>
        <fullName evidence="2">Uncharacterized protein</fullName>
    </submittedName>
</protein>
<gene>
    <name evidence="2" type="ORF">Tdes44962_MAKER08086</name>
</gene>
<feature type="region of interest" description="Disordered" evidence="1">
    <location>
        <begin position="133"/>
        <end position="161"/>
    </location>
</feature>
<dbReference type="EMBL" id="RIBY02000635">
    <property type="protein sequence ID" value="KAH9839594.1"/>
    <property type="molecule type" value="Genomic_DNA"/>
</dbReference>
<evidence type="ECO:0000313" key="3">
    <source>
        <dbReference type="Proteomes" id="UP001138500"/>
    </source>
</evidence>
<reference evidence="2 3" key="1">
    <citation type="journal article" date="2018" name="IMA Fungus">
        <title>IMA Genome-F 10: Nine draft genome sequences of Claviceps purpurea s.lat., including C. arundinis, C. humidiphila, and C. cf. spartinae, pseudomolecules for the pitch canker pathogen Fusarium circinatum, draft genome of Davidsoniella eucalypti, Grosmannia galeiformis, Quambalaria eucalypti, and Teratosphaeria destructans.</title>
        <authorList>
            <person name="Wingfield B.D."/>
            <person name="Liu M."/>
            <person name="Nguyen H.D."/>
            <person name="Lane F.A."/>
            <person name="Morgan S.W."/>
            <person name="De Vos L."/>
            <person name="Wilken P.M."/>
            <person name="Duong T.A."/>
            <person name="Aylward J."/>
            <person name="Coetzee M.P."/>
            <person name="Dadej K."/>
            <person name="De Beer Z.W."/>
            <person name="Findlay W."/>
            <person name="Havenga M."/>
            <person name="Kolarik M."/>
            <person name="Menzies J.G."/>
            <person name="Naidoo K."/>
            <person name="Pochopski O."/>
            <person name="Shoukouhi P."/>
            <person name="Santana Q.C."/>
            <person name="Seifert K.A."/>
            <person name="Soal N."/>
            <person name="Steenkamp E.T."/>
            <person name="Tatham C.T."/>
            <person name="van der Nest M.A."/>
            <person name="Wingfield M.J."/>
        </authorList>
    </citation>
    <scope>NUCLEOTIDE SEQUENCE [LARGE SCALE GENOMIC DNA]</scope>
    <source>
        <strain evidence="2">CMW44962</strain>
    </source>
</reference>
<proteinExistence type="predicted"/>
<feature type="region of interest" description="Disordered" evidence="1">
    <location>
        <begin position="1"/>
        <end position="23"/>
    </location>
</feature>
<evidence type="ECO:0000313" key="2">
    <source>
        <dbReference type="EMBL" id="KAH9839594.1"/>
    </source>
</evidence>
<keyword evidence="3" id="KW-1185">Reference proteome</keyword>
<comment type="caution">
    <text evidence="2">The sequence shown here is derived from an EMBL/GenBank/DDBJ whole genome shotgun (WGS) entry which is preliminary data.</text>
</comment>
<organism evidence="2 3">
    <name type="scientific">Teratosphaeria destructans</name>
    <dbReference type="NCBI Taxonomy" id="418781"/>
    <lineage>
        <taxon>Eukaryota</taxon>
        <taxon>Fungi</taxon>
        <taxon>Dikarya</taxon>
        <taxon>Ascomycota</taxon>
        <taxon>Pezizomycotina</taxon>
        <taxon>Dothideomycetes</taxon>
        <taxon>Dothideomycetidae</taxon>
        <taxon>Mycosphaerellales</taxon>
        <taxon>Teratosphaeriaceae</taxon>
        <taxon>Teratosphaeria</taxon>
    </lineage>
</organism>
<dbReference type="AlphaFoldDB" id="A0A9W7SXQ3"/>
<evidence type="ECO:0000256" key="1">
    <source>
        <dbReference type="SAM" id="MobiDB-lite"/>
    </source>
</evidence>
<reference evidence="2 3" key="2">
    <citation type="journal article" date="2021" name="Curr. Genet.">
        <title>Genetic response to nitrogen starvation in the aggressive Eucalyptus foliar pathogen Teratosphaeria destructans.</title>
        <authorList>
            <person name="Havenga M."/>
            <person name="Wingfield B.D."/>
            <person name="Wingfield M.J."/>
            <person name="Dreyer L.L."/>
            <person name="Roets F."/>
            <person name="Aylward J."/>
        </authorList>
    </citation>
    <scope>NUCLEOTIDE SEQUENCE [LARGE SCALE GENOMIC DNA]</scope>
    <source>
        <strain evidence="2">CMW44962</strain>
    </source>
</reference>
<dbReference type="Proteomes" id="UP001138500">
    <property type="component" value="Unassembled WGS sequence"/>
</dbReference>
<accession>A0A9W7SXQ3</accession>
<feature type="compositionally biased region" description="Basic and acidic residues" evidence="1">
    <location>
        <begin position="135"/>
        <end position="161"/>
    </location>
</feature>
<name>A0A9W7SXQ3_9PEZI</name>
<sequence length="181" mass="20088">MSSPDEQKQRDIANIPPALARERFGTRHLRPSSLILGGPRHAFHPHPTQTRLLHAALTTYGISRSSPPTAPQLQGLCGPKCMDVLRGYEPFDRTMVERVLRAVGTRVGAKGKGAFGGVAAKVLVEAVLGLETEEKEEKEGREGRMGREGTEGRVLGRKEREGRERRVWISMRILRDSRTTT</sequence>
<feature type="compositionally biased region" description="Basic and acidic residues" evidence="1">
    <location>
        <begin position="1"/>
        <end position="11"/>
    </location>
</feature>